<keyword evidence="3" id="KW-1185">Reference proteome</keyword>
<dbReference type="OrthoDB" id="2532734at2759"/>
<comment type="caution">
    <text evidence="2">The sequence shown here is derived from an EMBL/GenBank/DDBJ whole genome shotgun (WGS) entry which is preliminary data.</text>
</comment>
<dbReference type="InParanoid" id="A0A1V8STE8"/>
<feature type="compositionally biased region" description="Basic and acidic residues" evidence="1">
    <location>
        <begin position="1"/>
        <end position="36"/>
    </location>
</feature>
<evidence type="ECO:0000313" key="2">
    <source>
        <dbReference type="EMBL" id="OQO02291.1"/>
    </source>
</evidence>
<evidence type="ECO:0000313" key="3">
    <source>
        <dbReference type="Proteomes" id="UP000192596"/>
    </source>
</evidence>
<proteinExistence type="predicted"/>
<dbReference type="EMBL" id="NAJO01000028">
    <property type="protein sequence ID" value="OQO02291.1"/>
    <property type="molecule type" value="Genomic_DNA"/>
</dbReference>
<dbReference type="AlphaFoldDB" id="A0A1V8STE8"/>
<name>A0A1V8STE8_9PEZI</name>
<accession>A0A1V8STE8</accession>
<evidence type="ECO:0000256" key="1">
    <source>
        <dbReference type="SAM" id="MobiDB-lite"/>
    </source>
</evidence>
<feature type="compositionally biased region" description="Basic and acidic residues" evidence="1">
    <location>
        <begin position="66"/>
        <end position="80"/>
    </location>
</feature>
<sequence length="80" mass="8486">MPAQPKEEETHSNIHDQVAKESKDSTASTHELHNEGSKGTSGGLASAQDHQANPGPAIVQSIGEASSKEENRKRAAELNK</sequence>
<reference evidence="3" key="1">
    <citation type="submission" date="2017-03" db="EMBL/GenBank/DDBJ databases">
        <title>Genomes of endolithic fungi from Antarctica.</title>
        <authorList>
            <person name="Coleine C."/>
            <person name="Masonjones S."/>
            <person name="Stajich J.E."/>
        </authorList>
    </citation>
    <scope>NUCLEOTIDE SEQUENCE [LARGE SCALE GENOMIC DNA]</scope>
    <source>
        <strain evidence="3">CCFEE 5527</strain>
    </source>
</reference>
<protein>
    <submittedName>
        <fullName evidence="2">Uncharacterized protein</fullName>
    </submittedName>
</protein>
<gene>
    <name evidence="2" type="ORF">B0A48_11845</name>
</gene>
<organism evidence="2 3">
    <name type="scientific">Cryoendolithus antarcticus</name>
    <dbReference type="NCBI Taxonomy" id="1507870"/>
    <lineage>
        <taxon>Eukaryota</taxon>
        <taxon>Fungi</taxon>
        <taxon>Dikarya</taxon>
        <taxon>Ascomycota</taxon>
        <taxon>Pezizomycotina</taxon>
        <taxon>Dothideomycetes</taxon>
        <taxon>Dothideomycetidae</taxon>
        <taxon>Cladosporiales</taxon>
        <taxon>Cladosporiaceae</taxon>
        <taxon>Cryoendolithus</taxon>
    </lineage>
</organism>
<feature type="region of interest" description="Disordered" evidence="1">
    <location>
        <begin position="1"/>
        <end position="80"/>
    </location>
</feature>
<dbReference type="Proteomes" id="UP000192596">
    <property type="component" value="Unassembled WGS sequence"/>
</dbReference>